<sequence length="74" mass="8926">MKHILKVAEEYDLNLIEMSILVELDEKYPRTVEIEEVSSNPKIERNIVNLVDKGLVEKRWHKYRVKKENLYEKV</sequence>
<keyword evidence="2" id="KW-1185">Reference proteome</keyword>
<evidence type="ECO:0000313" key="1">
    <source>
        <dbReference type="EMBL" id="MFC4557954.1"/>
    </source>
</evidence>
<organism evidence="1 2">
    <name type="scientific">Virgibacillus kekensis</name>
    <dbReference type="NCBI Taxonomy" id="202261"/>
    <lineage>
        <taxon>Bacteria</taxon>
        <taxon>Bacillati</taxon>
        <taxon>Bacillota</taxon>
        <taxon>Bacilli</taxon>
        <taxon>Bacillales</taxon>
        <taxon>Bacillaceae</taxon>
        <taxon>Virgibacillus</taxon>
    </lineage>
</organism>
<protein>
    <recommendedName>
        <fullName evidence="3">MarR family transcriptional regulator</fullName>
    </recommendedName>
</protein>
<reference evidence="2" key="1">
    <citation type="journal article" date="2019" name="Int. J. Syst. Evol. Microbiol.">
        <title>The Global Catalogue of Microorganisms (GCM) 10K type strain sequencing project: providing services to taxonomists for standard genome sequencing and annotation.</title>
        <authorList>
            <consortium name="The Broad Institute Genomics Platform"/>
            <consortium name="The Broad Institute Genome Sequencing Center for Infectious Disease"/>
            <person name="Wu L."/>
            <person name="Ma J."/>
        </authorList>
    </citation>
    <scope>NUCLEOTIDE SEQUENCE [LARGE SCALE GENOMIC DNA]</scope>
    <source>
        <strain evidence="2">CGMCC 4.7426</strain>
    </source>
</reference>
<name>A0ABV9DGJ0_9BACI</name>
<gene>
    <name evidence="1" type="ORF">ACFO3D_07000</name>
</gene>
<accession>A0ABV9DGJ0</accession>
<evidence type="ECO:0000313" key="2">
    <source>
        <dbReference type="Proteomes" id="UP001595989"/>
    </source>
</evidence>
<dbReference type="EMBL" id="JBHSFU010000004">
    <property type="protein sequence ID" value="MFC4557954.1"/>
    <property type="molecule type" value="Genomic_DNA"/>
</dbReference>
<dbReference type="RefSeq" id="WP_390294187.1">
    <property type="nucleotide sequence ID" value="NZ_JBHSFU010000004.1"/>
</dbReference>
<evidence type="ECO:0008006" key="3">
    <source>
        <dbReference type="Google" id="ProtNLM"/>
    </source>
</evidence>
<proteinExistence type="predicted"/>
<comment type="caution">
    <text evidence="1">The sequence shown here is derived from an EMBL/GenBank/DDBJ whole genome shotgun (WGS) entry which is preliminary data.</text>
</comment>
<dbReference type="Proteomes" id="UP001595989">
    <property type="component" value="Unassembled WGS sequence"/>
</dbReference>